<feature type="compositionally biased region" description="Low complexity" evidence="1">
    <location>
        <begin position="279"/>
        <end position="288"/>
    </location>
</feature>
<dbReference type="EMBL" id="GL876976">
    <property type="protein sequence ID" value="KLU91231.1"/>
    <property type="molecule type" value="Genomic_DNA"/>
</dbReference>
<evidence type="ECO:0000313" key="3">
    <source>
        <dbReference type="EMBL" id="KLU91231.1"/>
    </source>
</evidence>
<keyword evidence="2" id="KW-1133">Transmembrane helix</keyword>
<feature type="region of interest" description="Disordered" evidence="1">
    <location>
        <begin position="359"/>
        <end position="396"/>
    </location>
</feature>
<dbReference type="Proteomes" id="UP000011715">
    <property type="component" value="Unassembled WGS sequence"/>
</dbReference>
<reference evidence="4" key="4">
    <citation type="journal article" date="2015" name="G3 (Bethesda)">
        <title>Genome sequences of three phytopathogenic species of the Magnaporthaceae family of fungi.</title>
        <authorList>
            <person name="Okagaki L.H."/>
            <person name="Nunes C.C."/>
            <person name="Sailsbery J."/>
            <person name="Clay B."/>
            <person name="Brown D."/>
            <person name="John T."/>
            <person name="Oh Y."/>
            <person name="Young N."/>
            <person name="Fitzgerald M."/>
            <person name="Haas B.J."/>
            <person name="Zeng Q."/>
            <person name="Young S."/>
            <person name="Adiconis X."/>
            <person name="Fan L."/>
            <person name="Levin J.Z."/>
            <person name="Mitchell T.K."/>
            <person name="Okubara P.A."/>
            <person name="Farman M.L."/>
            <person name="Kohn L.M."/>
            <person name="Birren B."/>
            <person name="Ma L.-J."/>
            <person name="Dean R.A."/>
        </authorList>
    </citation>
    <scope>NUCLEOTIDE SEQUENCE</scope>
    <source>
        <strain evidence="4">ATCC 64411 / 73-15</strain>
    </source>
</reference>
<organism evidence="4 5">
    <name type="scientific">Magnaporthiopsis poae (strain ATCC 64411 / 73-15)</name>
    <name type="common">Kentucky bluegrass fungus</name>
    <name type="synonym">Magnaporthe poae</name>
    <dbReference type="NCBI Taxonomy" id="644358"/>
    <lineage>
        <taxon>Eukaryota</taxon>
        <taxon>Fungi</taxon>
        <taxon>Dikarya</taxon>
        <taxon>Ascomycota</taxon>
        <taxon>Pezizomycotina</taxon>
        <taxon>Sordariomycetes</taxon>
        <taxon>Sordariomycetidae</taxon>
        <taxon>Magnaporthales</taxon>
        <taxon>Magnaporthaceae</taxon>
        <taxon>Magnaporthiopsis</taxon>
    </lineage>
</organism>
<keyword evidence="5" id="KW-1185">Reference proteome</keyword>
<evidence type="ECO:0000256" key="1">
    <source>
        <dbReference type="SAM" id="MobiDB-lite"/>
    </source>
</evidence>
<evidence type="ECO:0000256" key="2">
    <source>
        <dbReference type="SAM" id="Phobius"/>
    </source>
</evidence>
<feature type="region of interest" description="Disordered" evidence="1">
    <location>
        <begin position="225"/>
        <end position="288"/>
    </location>
</feature>
<dbReference type="AlphaFoldDB" id="A0A0C4EAS4"/>
<gene>
    <name evidence="3" type="ORF">MAPG_09753</name>
</gene>
<dbReference type="eggNOG" id="ENOG502REN6">
    <property type="taxonomic scope" value="Eukaryota"/>
</dbReference>
<evidence type="ECO:0000313" key="5">
    <source>
        <dbReference type="Proteomes" id="UP000011715"/>
    </source>
</evidence>
<accession>A0A0C4EAS4</accession>
<protein>
    <submittedName>
        <fullName evidence="3 4">Uncharacterized protein</fullName>
    </submittedName>
</protein>
<keyword evidence="2" id="KW-0812">Transmembrane</keyword>
<reference evidence="4" key="5">
    <citation type="submission" date="2015-06" db="UniProtKB">
        <authorList>
            <consortium name="EnsemblFungi"/>
        </authorList>
    </citation>
    <scope>IDENTIFICATION</scope>
    <source>
        <strain evidence="4">ATCC 64411</strain>
    </source>
</reference>
<evidence type="ECO:0000313" key="4">
    <source>
        <dbReference type="EnsemblFungi" id="MAPG_09753T0"/>
    </source>
</evidence>
<sequence length="471" mass="49560">MGHLSSSLSSVSFICAIHSILDKAITVQTKVTRYSHYLPASMGNMENSVADSGTLLDPETATPRPHGPSTRSSGLRAWLATRVSICVVCLLFITGMSLLVGYVIMSAASAMVKRGVTPTTPSVLIHGYPVPIVTTNHTGNHTSIIQVRNIKMQDDEAVEVEQLDATTDLELEAETVAGTKAAAAAAELPTMASLTVVEVYEPQTKTATISYWPDLVEPTSVVLQTSEPSSSSSSFTIKLRPGTGNMQPWWHRPQITRNAPKPKATASTTGPQKFGAKQTTTANPTSSTTVTSFTAMTQSAEAKVSAAANRQHQTTLVFYSVSRPVQGHGRDRHTVTKLPTVVPTVKNVTDGSVAIPASAAADRSSLDESAAAESKNENTTTSSHDSNDGDHHHVSGRPAMVLANGTVFVHPPRRPADITAAVFKQHLGPAAAARLNVSAEGLAVNGTRILWANGTASAAARAAQMSGELTA</sequence>
<dbReference type="EMBL" id="ADBL01002494">
    <property type="status" value="NOT_ANNOTATED_CDS"/>
    <property type="molecule type" value="Genomic_DNA"/>
</dbReference>
<feature type="transmembrane region" description="Helical" evidence="2">
    <location>
        <begin position="79"/>
        <end position="105"/>
    </location>
</feature>
<reference evidence="3" key="1">
    <citation type="submission" date="2010-05" db="EMBL/GenBank/DDBJ databases">
        <title>The Genome Sequence of Magnaporthe poae strain ATCC 64411.</title>
        <authorList>
            <consortium name="The Broad Institute Genome Sequencing Platform"/>
            <consortium name="Broad Institute Genome Sequencing Center for Infectious Disease"/>
            <person name="Ma L.-J."/>
            <person name="Dead R."/>
            <person name="Young S."/>
            <person name="Zeng Q."/>
            <person name="Koehrsen M."/>
            <person name="Alvarado L."/>
            <person name="Berlin A."/>
            <person name="Chapman S.B."/>
            <person name="Chen Z."/>
            <person name="Freedman E."/>
            <person name="Gellesch M."/>
            <person name="Goldberg J."/>
            <person name="Griggs A."/>
            <person name="Gujja S."/>
            <person name="Heilman E.R."/>
            <person name="Heiman D."/>
            <person name="Hepburn T."/>
            <person name="Howarth C."/>
            <person name="Jen D."/>
            <person name="Larson L."/>
            <person name="Mehta T."/>
            <person name="Neiman D."/>
            <person name="Pearson M."/>
            <person name="Roberts A."/>
            <person name="Saif S."/>
            <person name="Shea T."/>
            <person name="Shenoy N."/>
            <person name="Sisk P."/>
            <person name="Stolte C."/>
            <person name="Sykes S."/>
            <person name="Walk T."/>
            <person name="White J."/>
            <person name="Yandava C."/>
            <person name="Haas B."/>
            <person name="Nusbaum C."/>
            <person name="Birren B."/>
        </authorList>
    </citation>
    <scope>NUCLEOTIDE SEQUENCE</scope>
    <source>
        <strain evidence="3">ATCC 64411</strain>
    </source>
</reference>
<dbReference type="VEuPathDB" id="FungiDB:MAPG_09753"/>
<name>A0A0C4EAS4_MAGP6</name>
<dbReference type="EnsemblFungi" id="MAPG_09753T0">
    <property type="protein sequence ID" value="MAPG_09753T0"/>
    <property type="gene ID" value="MAPG_09753"/>
</dbReference>
<proteinExistence type="predicted"/>
<reference evidence="5" key="2">
    <citation type="submission" date="2010-05" db="EMBL/GenBank/DDBJ databases">
        <title>The genome sequence of Magnaporthe poae strain ATCC 64411.</title>
        <authorList>
            <person name="Ma L.-J."/>
            <person name="Dead R."/>
            <person name="Young S."/>
            <person name="Zeng Q."/>
            <person name="Koehrsen M."/>
            <person name="Alvarado L."/>
            <person name="Berlin A."/>
            <person name="Chapman S.B."/>
            <person name="Chen Z."/>
            <person name="Freedman E."/>
            <person name="Gellesch M."/>
            <person name="Goldberg J."/>
            <person name="Griggs A."/>
            <person name="Gujja S."/>
            <person name="Heilman E.R."/>
            <person name="Heiman D."/>
            <person name="Hepburn T."/>
            <person name="Howarth C."/>
            <person name="Jen D."/>
            <person name="Larson L."/>
            <person name="Mehta T."/>
            <person name="Neiman D."/>
            <person name="Pearson M."/>
            <person name="Roberts A."/>
            <person name="Saif S."/>
            <person name="Shea T."/>
            <person name="Shenoy N."/>
            <person name="Sisk P."/>
            <person name="Stolte C."/>
            <person name="Sykes S."/>
            <person name="Walk T."/>
            <person name="White J."/>
            <person name="Yandava C."/>
            <person name="Haas B."/>
            <person name="Nusbaum C."/>
            <person name="Birren B."/>
        </authorList>
    </citation>
    <scope>NUCLEOTIDE SEQUENCE [LARGE SCALE GENOMIC DNA]</scope>
    <source>
        <strain evidence="5">ATCC 64411 / 73-15</strain>
    </source>
</reference>
<reference evidence="3" key="3">
    <citation type="submission" date="2011-03" db="EMBL/GenBank/DDBJ databases">
        <title>Annotation of Magnaporthe poae ATCC 64411.</title>
        <authorList>
            <person name="Ma L.-J."/>
            <person name="Dead R."/>
            <person name="Young S.K."/>
            <person name="Zeng Q."/>
            <person name="Gargeya S."/>
            <person name="Fitzgerald M."/>
            <person name="Haas B."/>
            <person name="Abouelleil A."/>
            <person name="Alvarado L."/>
            <person name="Arachchi H.M."/>
            <person name="Berlin A."/>
            <person name="Brown A."/>
            <person name="Chapman S.B."/>
            <person name="Chen Z."/>
            <person name="Dunbar C."/>
            <person name="Freedman E."/>
            <person name="Gearin G."/>
            <person name="Gellesch M."/>
            <person name="Goldberg J."/>
            <person name="Griggs A."/>
            <person name="Gujja S."/>
            <person name="Heiman D."/>
            <person name="Howarth C."/>
            <person name="Larson L."/>
            <person name="Lui A."/>
            <person name="MacDonald P.J.P."/>
            <person name="Mehta T."/>
            <person name="Montmayeur A."/>
            <person name="Murphy C."/>
            <person name="Neiman D."/>
            <person name="Pearson M."/>
            <person name="Priest M."/>
            <person name="Roberts A."/>
            <person name="Saif S."/>
            <person name="Shea T."/>
            <person name="Shenoy N."/>
            <person name="Sisk P."/>
            <person name="Stolte C."/>
            <person name="Sykes S."/>
            <person name="Yandava C."/>
            <person name="Wortman J."/>
            <person name="Nusbaum C."/>
            <person name="Birren B."/>
        </authorList>
    </citation>
    <scope>NUCLEOTIDE SEQUENCE</scope>
    <source>
        <strain evidence="3">ATCC 64411</strain>
    </source>
</reference>
<feature type="region of interest" description="Disordered" evidence="1">
    <location>
        <begin position="49"/>
        <end position="73"/>
    </location>
</feature>
<dbReference type="OrthoDB" id="10668918at2759"/>
<keyword evidence="2" id="KW-0472">Membrane</keyword>